<gene>
    <name evidence="5" type="ORF">ACOC_LOCUS2799</name>
</gene>
<feature type="binding site" evidence="2">
    <location>
        <position position="118"/>
    </location>
    <ligand>
        <name>Zn(2+)</name>
        <dbReference type="ChEBI" id="CHEBI:29105"/>
        <note>catalytic</note>
    </ligand>
</feature>
<organism evidence="7">
    <name type="scientific">Angiostrongylus costaricensis</name>
    <name type="common">Nematode worm</name>
    <dbReference type="NCBI Taxonomy" id="334426"/>
    <lineage>
        <taxon>Eukaryota</taxon>
        <taxon>Metazoa</taxon>
        <taxon>Ecdysozoa</taxon>
        <taxon>Nematoda</taxon>
        <taxon>Chromadorea</taxon>
        <taxon>Rhabditida</taxon>
        <taxon>Rhabditina</taxon>
        <taxon>Rhabditomorpha</taxon>
        <taxon>Strongyloidea</taxon>
        <taxon>Metastrongylidae</taxon>
        <taxon>Angiostrongylus</taxon>
    </lineage>
</organism>
<dbReference type="WBParaSite" id="ACOC_0000279801-mRNA-1">
    <property type="protein sequence ID" value="ACOC_0000279801-mRNA-1"/>
    <property type="gene ID" value="ACOC_0000279801"/>
</dbReference>
<evidence type="ECO:0000313" key="5">
    <source>
        <dbReference type="EMBL" id="VDM54384.1"/>
    </source>
</evidence>
<dbReference type="AlphaFoldDB" id="A0A158PF34"/>
<dbReference type="PANTHER" id="PTHR10127:SF852">
    <property type="entry name" value="ZINC METALLOPROTEINASE NAS-12"/>
    <property type="match status" value="1"/>
</dbReference>
<name>A0A158PF34_ANGCS</name>
<dbReference type="SMART" id="SM00235">
    <property type="entry name" value="ZnMc"/>
    <property type="match status" value="1"/>
</dbReference>
<dbReference type="InterPro" id="IPR034035">
    <property type="entry name" value="Astacin-like_dom"/>
</dbReference>
<dbReference type="GO" id="GO:0008270">
    <property type="term" value="F:zinc ion binding"/>
    <property type="evidence" value="ECO:0007669"/>
    <property type="project" value="UniProtKB-UniRule"/>
</dbReference>
<feature type="active site" evidence="2">
    <location>
        <position position="119"/>
    </location>
</feature>
<feature type="binding site" evidence="2">
    <location>
        <position position="122"/>
    </location>
    <ligand>
        <name>Zn(2+)</name>
        <dbReference type="ChEBI" id="CHEBI:29105"/>
        <note>catalytic</note>
    </ligand>
</feature>
<evidence type="ECO:0000259" key="4">
    <source>
        <dbReference type="PROSITE" id="PS51864"/>
    </source>
</evidence>
<reference evidence="5 6" key="2">
    <citation type="submission" date="2018-11" db="EMBL/GenBank/DDBJ databases">
        <authorList>
            <consortium name="Pathogen Informatics"/>
        </authorList>
    </citation>
    <scope>NUCLEOTIDE SEQUENCE [LARGE SCALE GENOMIC DNA]</scope>
    <source>
        <strain evidence="5 6">Costa Rica</strain>
    </source>
</reference>
<keyword evidence="2 3" id="KW-0378">Hydrolase</keyword>
<keyword evidence="2 3" id="KW-0479">Metal-binding</keyword>
<feature type="domain" description="Peptidase M12A" evidence="4">
    <location>
        <begin position="27"/>
        <end position="222"/>
    </location>
</feature>
<keyword evidence="6" id="KW-1185">Reference proteome</keyword>
<evidence type="ECO:0000313" key="7">
    <source>
        <dbReference type="WBParaSite" id="ACOC_0000279801-mRNA-1"/>
    </source>
</evidence>
<dbReference type="Pfam" id="PF01400">
    <property type="entry name" value="Astacin"/>
    <property type="match status" value="1"/>
</dbReference>
<sequence length="287" mass="33874">MCFCLLINYFLTPKQRRRYAFQTNSLHGISLKERTFSRWKDNVVPYTLSSDYSTEQKKTIYDLLSSLEQISCFRFQQRSTEKDFLVFIPLDGCYSCVGKIGGAQVLSVDCIADYTIWHEVMHAIGFEHKHQRPDRDQFIRVEYRNVQRGQLVDFEKLSSYEVDCPDSYDYKSIMHYDSKAFGRLNPVRNVYLFMLQEGVTLNDNLKMSATDIKKLSRLGKCYSDLEHFRLQVELWSMKIYFPTILKKCVRTCQMCGTRTTYGFMTSHSQRQRKPAEYTGPLECEHHF</sequence>
<dbReference type="CDD" id="cd04280">
    <property type="entry name" value="ZnMc_astacin_like"/>
    <property type="match status" value="1"/>
</dbReference>
<dbReference type="GO" id="GO:0006508">
    <property type="term" value="P:proteolysis"/>
    <property type="evidence" value="ECO:0007669"/>
    <property type="project" value="UniProtKB-KW"/>
</dbReference>
<evidence type="ECO:0000256" key="2">
    <source>
        <dbReference type="PROSITE-ProRule" id="PRU01211"/>
    </source>
</evidence>
<dbReference type="InterPro" id="IPR001506">
    <property type="entry name" value="Peptidase_M12A"/>
</dbReference>
<dbReference type="InterPro" id="IPR024079">
    <property type="entry name" value="MetalloPept_cat_dom_sf"/>
</dbReference>
<accession>A0A158PF34</accession>
<dbReference type="SUPFAM" id="SSF55486">
    <property type="entry name" value="Metalloproteases ('zincins'), catalytic domain"/>
    <property type="match status" value="1"/>
</dbReference>
<keyword evidence="2 3" id="KW-0862">Zinc</keyword>
<reference evidence="7" key="1">
    <citation type="submission" date="2016-04" db="UniProtKB">
        <authorList>
            <consortium name="WormBaseParasite"/>
        </authorList>
    </citation>
    <scope>IDENTIFICATION</scope>
</reference>
<feature type="binding site" evidence="2">
    <location>
        <position position="128"/>
    </location>
    <ligand>
        <name>Zn(2+)</name>
        <dbReference type="ChEBI" id="CHEBI:29105"/>
        <note>catalytic</note>
    </ligand>
</feature>
<evidence type="ECO:0000256" key="1">
    <source>
        <dbReference type="ARBA" id="ARBA00023157"/>
    </source>
</evidence>
<dbReference type="Proteomes" id="UP000267027">
    <property type="component" value="Unassembled WGS sequence"/>
</dbReference>
<dbReference type="OMA" id="RWENNIV"/>
<keyword evidence="2 3" id="KW-0645">Protease</keyword>
<comment type="cofactor">
    <cofactor evidence="2 3">
        <name>Zn(2+)</name>
        <dbReference type="ChEBI" id="CHEBI:29105"/>
    </cofactor>
    <text evidence="2 3">Binds 1 zinc ion per subunit.</text>
</comment>
<dbReference type="Gene3D" id="3.40.390.10">
    <property type="entry name" value="Collagenase (Catalytic Domain)"/>
    <property type="match status" value="1"/>
</dbReference>
<keyword evidence="2 3" id="KW-0482">Metalloprotease</keyword>
<dbReference type="GO" id="GO:0004222">
    <property type="term" value="F:metalloendopeptidase activity"/>
    <property type="evidence" value="ECO:0007669"/>
    <property type="project" value="UniProtKB-UniRule"/>
</dbReference>
<evidence type="ECO:0000313" key="6">
    <source>
        <dbReference type="Proteomes" id="UP000267027"/>
    </source>
</evidence>
<evidence type="ECO:0000256" key="3">
    <source>
        <dbReference type="RuleBase" id="RU361183"/>
    </source>
</evidence>
<comment type="caution">
    <text evidence="2">Lacks conserved residue(s) required for the propagation of feature annotation.</text>
</comment>
<dbReference type="PANTHER" id="PTHR10127">
    <property type="entry name" value="DISCOIDIN, CUB, EGF, LAMININ , AND ZINC METALLOPROTEASE DOMAIN CONTAINING"/>
    <property type="match status" value="1"/>
</dbReference>
<dbReference type="EC" id="3.4.24.-" evidence="3"/>
<dbReference type="OrthoDB" id="291007at2759"/>
<keyword evidence="1" id="KW-1015">Disulfide bond</keyword>
<dbReference type="EMBL" id="UYYA01000637">
    <property type="protein sequence ID" value="VDM54384.1"/>
    <property type="molecule type" value="Genomic_DNA"/>
</dbReference>
<dbReference type="InterPro" id="IPR006026">
    <property type="entry name" value="Peptidase_Metallo"/>
</dbReference>
<dbReference type="STRING" id="334426.A0A158PF34"/>
<dbReference type="PRINTS" id="PR00480">
    <property type="entry name" value="ASTACIN"/>
</dbReference>
<dbReference type="PROSITE" id="PS51864">
    <property type="entry name" value="ASTACIN"/>
    <property type="match status" value="1"/>
</dbReference>
<proteinExistence type="predicted"/>
<protein>
    <recommendedName>
        <fullName evidence="3">Metalloendopeptidase</fullName>
        <ecNumber evidence="3">3.4.24.-</ecNumber>
    </recommendedName>
</protein>